<evidence type="ECO:0000256" key="9">
    <source>
        <dbReference type="ARBA" id="ARBA00025427"/>
    </source>
</evidence>
<proteinExistence type="inferred from homology"/>
<evidence type="ECO:0000256" key="2">
    <source>
        <dbReference type="ARBA" id="ARBA00007988"/>
    </source>
</evidence>
<comment type="subcellular location">
    <subcellularLocation>
        <location evidence="1">Cytoplasm</location>
    </subcellularLocation>
</comment>
<evidence type="ECO:0000256" key="3">
    <source>
        <dbReference type="ARBA" id="ARBA00015150"/>
    </source>
</evidence>
<protein>
    <recommendedName>
        <fullName evidence="3">Ciliary neurotrophic factor</fullName>
    </recommendedName>
</protein>
<dbReference type="GO" id="GO:0007399">
    <property type="term" value="P:nervous system development"/>
    <property type="evidence" value="ECO:0007669"/>
    <property type="project" value="UniProtKB-KW"/>
</dbReference>
<dbReference type="Gene3D" id="1.20.1250.10">
    <property type="match status" value="1"/>
</dbReference>
<evidence type="ECO:0000256" key="5">
    <source>
        <dbReference type="ARBA" id="ARBA00022490"/>
    </source>
</evidence>
<dbReference type="GO" id="GO:0008083">
    <property type="term" value="F:growth factor activity"/>
    <property type="evidence" value="ECO:0007669"/>
    <property type="project" value="UniProtKB-KW"/>
</dbReference>
<dbReference type="InterPro" id="IPR000151">
    <property type="entry name" value="Ciliary_neurotrophic_fac_CNTF"/>
</dbReference>
<keyword evidence="11" id="KW-1185">Reference proteome</keyword>
<sequence length="206" mass="23571">MATNCRDGLSVTSRQELFSKAIQQARKLHKDAKQLQQAYLEKQGLSMNLNPDVTYGIPTAATSHWSELTDAERLNSGLTAYRTFRSLLEEVLDEQRNNLNTEDLEFHQAISSVITQVEAVIEVIEQAMLSLDLPIPCHSDRKLENLSLFERKLRGYKVLLELSNWALRSVRDFSHLNKKRKEAAHLLRSSIARSTRRTSRADPPRN</sequence>
<dbReference type="Ensembl" id="ENSLACT00000025775.1">
    <property type="protein sequence ID" value="ENSLACP00000022760.1"/>
    <property type="gene ID" value="ENSLACG00000022581.1"/>
</dbReference>
<organism evidence="10 11">
    <name type="scientific">Latimeria chalumnae</name>
    <name type="common">Coelacanth</name>
    <dbReference type="NCBI Taxonomy" id="7897"/>
    <lineage>
        <taxon>Eukaryota</taxon>
        <taxon>Metazoa</taxon>
        <taxon>Chordata</taxon>
        <taxon>Craniata</taxon>
        <taxon>Vertebrata</taxon>
        <taxon>Euteleostomi</taxon>
        <taxon>Coelacanthiformes</taxon>
        <taxon>Coelacanthidae</taxon>
        <taxon>Latimeria</taxon>
    </lineage>
</organism>
<reference evidence="11" key="1">
    <citation type="submission" date="2011-08" db="EMBL/GenBank/DDBJ databases">
        <title>The draft genome of Latimeria chalumnae.</title>
        <authorList>
            <person name="Di Palma F."/>
            <person name="Alfoldi J."/>
            <person name="Johnson J."/>
            <person name="Berlin A."/>
            <person name="Gnerre S."/>
            <person name="Jaffe D."/>
            <person name="MacCallum I."/>
            <person name="Young S."/>
            <person name="Walker B.J."/>
            <person name="Lander E."/>
            <person name="Lindblad-Toh K."/>
        </authorList>
    </citation>
    <scope>NUCLEOTIDE SEQUENCE [LARGE SCALE GENOMIC DNA]</scope>
    <source>
        <strain evidence="11">Wild caught</strain>
    </source>
</reference>
<dbReference type="FunCoup" id="M3XJ54">
    <property type="interactions" value="186"/>
</dbReference>
<dbReference type="PANTHER" id="PTHR15196:SF0">
    <property type="entry name" value="CILIARY NEUROTROPHIC FACTOR"/>
    <property type="match status" value="1"/>
</dbReference>
<gene>
    <name evidence="10" type="primary">LOC102357141</name>
</gene>
<dbReference type="OMA" id="RWSEMTE"/>
<evidence type="ECO:0000313" key="10">
    <source>
        <dbReference type="Ensembl" id="ENSLACP00000022760.1"/>
    </source>
</evidence>
<evidence type="ECO:0000313" key="11">
    <source>
        <dbReference type="Proteomes" id="UP000008672"/>
    </source>
</evidence>
<dbReference type="GO" id="GO:0043524">
    <property type="term" value="P:negative regulation of neuron apoptotic process"/>
    <property type="evidence" value="ECO:0007669"/>
    <property type="project" value="InterPro"/>
</dbReference>
<dbReference type="KEGG" id="lcm:102357141"/>
<evidence type="ECO:0000256" key="8">
    <source>
        <dbReference type="ARBA" id="ARBA00023030"/>
    </source>
</evidence>
<accession>M3XJ54</accession>
<dbReference type="GeneTree" id="ENSGT00420000029890"/>
<dbReference type="Pfam" id="PF01110">
    <property type="entry name" value="CNTF"/>
    <property type="match status" value="1"/>
</dbReference>
<dbReference type="EMBL" id="AFYH01219356">
    <property type="status" value="NOT_ANNOTATED_CDS"/>
    <property type="molecule type" value="Genomic_DNA"/>
</dbReference>
<dbReference type="InterPro" id="IPR009079">
    <property type="entry name" value="4_helix_cytokine-like_core"/>
</dbReference>
<evidence type="ECO:0000256" key="1">
    <source>
        <dbReference type="ARBA" id="ARBA00004496"/>
    </source>
</evidence>
<dbReference type="HOGENOM" id="CLU_118647_0_0_1"/>
<dbReference type="InParanoid" id="M3XJ54"/>
<evidence type="ECO:0000256" key="6">
    <source>
        <dbReference type="ARBA" id="ARBA00022782"/>
    </source>
</evidence>
<dbReference type="SUPFAM" id="SSF47266">
    <property type="entry name" value="4-helical cytokines"/>
    <property type="match status" value="1"/>
</dbReference>
<dbReference type="GO" id="GO:0070120">
    <property type="term" value="P:ciliary neurotrophic factor-mediated signaling pathway"/>
    <property type="evidence" value="ECO:0007669"/>
    <property type="project" value="InterPro"/>
</dbReference>
<dbReference type="AlphaFoldDB" id="M3XJ54"/>
<dbReference type="Proteomes" id="UP000008672">
    <property type="component" value="Unassembled WGS sequence"/>
</dbReference>
<dbReference type="PANTHER" id="PTHR15196">
    <property type="entry name" value="CILIARY NEUROTROPHIC FACTOR"/>
    <property type="match status" value="1"/>
</dbReference>
<reference evidence="10" key="2">
    <citation type="submission" date="2025-08" db="UniProtKB">
        <authorList>
            <consortium name="Ensembl"/>
        </authorList>
    </citation>
    <scope>IDENTIFICATION</scope>
</reference>
<dbReference type="OrthoDB" id="9510890at2759"/>
<dbReference type="EMBL" id="AFYH01219355">
    <property type="status" value="NOT_ANNOTATED_CDS"/>
    <property type="molecule type" value="Genomic_DNA"/>
</dbReference>
<keyword evidence="4" id="KW-0217">Developmental protein</keyword>
<dbReference type="eggNOG" id="ENOG502S4XX">
    <property type="taxonomic scope" value="Eukaryota"/>
</dbReference>
<dbReference type="GO" id="GO:0030154">
    <property type="term" value="P:cell differentiation"/>
    <property type="evidence" value="ECO:0007669"/>
    <property type="project" value="UniProtKB-KW"/>
</dbReference>
<keyword evidence="6" id="KW-0221">Differentiation</keyword>
<name>M3XJ54_LATCH</name>
<evidence type="ECO:0000256" key="4">
    <source>
        <dbReference type="ARBA" id="ARBA00022473"/>
    </source>
</evidence>
<keyword evidence="5" id="KW-0963">Cytoplasm</keyword>
<dbReference type="GO" id="GO:0005737">
    <property type="term" value="C:cytoplasm"/>
    <property type="evidence" value="ECO:0007669"/>
    <property type="project" value="UniProtKB-SubCell"/>
</dbReference>
<reference evidence="10" key="3">
    <citation type="submission" date="2025-09" db="UniProtKB">
        <authorList>
            <consortium name="Ensembl"/>
        </authorList>
    </citation>
    <scope>IDENTIFICATION</scope>
</reference>
<evidence type="ECO:0000256" key="7">
    <source>
        <dbReference type="ARBA" id="ARBA00022902"/>
    </source>
</evidence>
<keyword evidence="7" id="KW-0524">Neurogenesis</keyword>
<dbReference type="STRING" id="7897.ENSLACP00000022760"/>
<comment type="function">
    <text evidence="9">CNTF is a survival factor for various neuronal cell types. Seems to prevent the degeneration of motor axons after axotomy.</text>
</comment>
<comment type="similarity">
    <text evidence="2">Belongs to the CNTF family.</text>
</comment>
<dbReference type="GO" id="GO:0005127">
    <property type="term" value="F:ciliary neurotrophic factor receptor binding"/>
    <property type="evidence" value="ECO:0007669"/>
    <property type="project" value="InterPro"/>
</dbReference>
<keyword evidence="8" id="KW-0339">Growth factor</keyword>